<name>A0A2R5GTH5_9STRA</name>
<evidence type="ECO:0000313" key="4">
    <source>
        <dbReference type="EMBL" id="GBG34140.1"/>
    </source>
</evidence>
<dbReference type="InterPro" id="IPR035892">
    <property type="entry name" value="C2_domain_sf"/>
</dbReference>
<feature type="region of interest" description="Disordered" evidence="2">
    <location>
        <begin position="468"/>
        <end position="500"/>
    </location>
</feature>
<dbReference type="Pfam" id="PF00168">
    <property type="entry name" value="C2"/>
    <property type="match status" value="1"/>
</dbReference>
<comment type="caution">
    <text evidence="4">The sequence shown here is derived from an EMBL/GenBank/DDBJ whole genome shotgun (WGS) entry which is preliminary data.</text>
</comment>
<dbReference type="InParanoid" id="A0A2R5GTH5"/>
<dbReference type="InterPro" id="IPR000008">
    <property type="entry name" value="C2_dom"/>
</dbReference>
<keyword evidence="1" id="KW-0175">Coiled coil</keyword>
<reference evidence="4 5" key="1">
    <citation type="submission" date="2017-12" db="EMBL/GenBank/DDBJ databases">
        <title>Sequencing, de novo assembly and annotation of complete genome of a new Thraustochytrid species, strain FCC1311.</title>
        <authorList>
            <person name="Sedici K."/>
            <person name="Godart F."/>
            <person name="Aiese Cigliano R."/>
            <person name="Sanseverino W."/>
            <person name="Barakat M."/>
            <person name="Ortet P."/>
            <person name="Marechal E."/>
            <person name="Cagnac O."/>
            <person name="Amato A."/>
        </authorList>
    </citation>
    <scope>NUCLEOTIDE SEQUENCE [LARGE SCALE GENOMIC DNA]</scope>
</reference>
<organism evidence="4 5">
    <name type="scientific">Hondaea fermentalgiana</name>
    <dbReference type="NCBI Taxonomy" id="2315210"/>
    <lineage>
        <taxon>Eukaryota</taxon>
        <taxon>Sar</taxon>
        <taxon>Stramenopiles</taxon>
        <taxon>Bigyra</taxon>
        <taxon>Labyrinthulomycetes</taxon>
        <taxon>Thraustochytrida</taxon>
        <taxon>Thraustochytriidae</taxon>
        <taxon>Hondaea</taxon>
    </lineage>
</organism>
<feature type="region of interest" description="Disordered" evidence="2">
    <location>
        <begin position="260"/>
        <end position="322"/>
    </location>
</feature>
<keyword evidence="5" id="KW-1185">Reference proteome</keyword>
<feature type="region of interest" description="Disordered" evidence="2">
    <location>
        <begin position="351"/>
        <end position="375"/>
    </location>
</feature>
<dbReference type="CDD" id="cd00030">
    <property type="entry name" value="C2"/>
    <property type="match status" value="1"/>
</dbReference>
<feature type="compositionally biased region" description="Basic and acidic residues" evidence="2">
    <location>
        <begin position="260"/>
        <end position="272"/>
    </location>
</feature>
<evidence type="ECO:0000259" key="3">
    <source>
        <dbReference type="PROSITE" id="PS50004"/>
    </source>
</evidence>
<accession>A0A2R5GTH5</accession>
<sequence>MMHSGYLDATVSESESDEEYTDSDGEFEGSSDGEGSSDEDSQDDSSNESINEEEGPSASSSSAPTSSSSATTSTPTTATGTATTMTTTTATESTVENERWRIADGDGILCAKIECAVGLARSSRALVKVSYVEPGAPGASVLFRSKQIIHETKAVADMTTDPVWRSSFEYDIFKPATGDWRHLEGDLLFTVYEDQLGQRRLFLGQTMVPLNYLLDCDFKANRQQRIHGGTQRVGLEQYSLADREGKLVNGKLALELKLELPPDEPSSDHGVGDHQGLSEEYCGRINDNDNVEDDDDEASEEKVSLSKRPSKPRSLHPSVARERHLHRVRRLQRRQIDRENEHMQARIRSVKSTMKTQKPCARKHTRHGESKATEAWRKGHPYRRKFATSDDHDLRADELSVLTREAGALRQQAVRLQEEISNLRSGIARDETLLRRQKLLEQEMDRAHQESKSRDAVRKQIRLGKERRRLASQAEEERIARTRSRQVSDAVDATPDTAGPQDLAHELRVELAVAKERLALDQEAAKHACILLQDDMDRLHAKLERKNSKIEQARRELEEVETAAALDEERRKTMRNAAGAEASTLRAAIAQIRHWDKRQRSSR</sequence>
<proteinExistence type="predicted"/>
<dbReference type="SUPFAM" id="SSF49562">
    <property type="entry name" value="C2 domain (Calcium/lipid-binding domain, CaLB)"/>
    <property type="match status" value="1"/>
</dbReference>
<dbReference type="PROSITE" id="PS50004">
    <property type="entry name" value="C2"/>
    <property type="match status" value="1"/>
</dbReference>
<evidence type="ECO:0000313" key="5">
    <source>
        <dbReference type="Proteomes" id="UP000241890"/>
    </source>
</evidence>
<dbReference type="EMBL" id="BEYU01000181">
    <property type="protein sequence ID" value="GBG34140.1"/>
    <property type="molecule type" value="Genomic_DNA"/>
</dbReference>
<feature type="coiled-coil region" evidence="1">
    <location>
        <begin position="536"/>
        <end position="570"/>
    </location>
</feature>
<feature type="domain" description="C2" evidence="3">
    <location>
        <begin position="89"/>
        <end position="227"/>
    </location>
</feature>
<feature type="compositionally biased region" description="Acidic residues" evidence="2">
    <location>
        <begin position="289"/>
        <end position="299"/>
    </location>
</feature>
<evidence type="ECO:0000256" key="1">
    <source>
        <dbReference type="SAM" id="Coils"/>
    </source>
</evidence>
<feature type="compositionally biased region" description="Low complexity" evidence="2">
    <location>
        <begin position="56"/>
        <end position="94"/>
    </location>
</feature>
<dbReference type="Gene3D" id="2.60.40.150">
    <property type="entry name" value="C2 domain"/>
    <property type="match status" value="1"/>
</dbReference>
<feature type="compositionally biased region" description="Acidic residues" evidence="2">
    <location>
        <begin position="14"/>
        <end position="55"/>
    </location>
</feature>
<dbReference type="OrthoDB" id="200660at2759"/>
<feature type="region of interest" description="Disordered" evidence="2">
    <location>
        <begin position="1"/>
        <end position="98"/>
    </location>
</feature>
<feature type="coiled-coil region" evidence="1">
    <location>
        <begin position="399"/>
        <end position="426"/>
    </location>
</feature>
<evidence type="ECO:0000256" key="2">
    <source>
        <dbReference type="SAM" id="MobiDB-lite"/>
    </source>
</evidence>
<protein>
    <submittedName>
        <fullName evidence="4">Laminin subunit alpha-2</fullName>
    </submittedName>
</protein>
<gene>
    <name evidence="4" type="ORF">FCC1311_103642</name>
</gene>
<dbReference type="AlphaFoldDB" id="A0A2R5GTH5"/>
<dbReference type="Proteomes" id="UP000241890">
    <property type="component" value="Unassembled WGS sequence"/>
</dbReference>